<evidence type="ECO:0000259" key="11">
    <source>
        <dbReference type="PROSITE" id="PS50905"/>
    </source>
</evidence>
<dbReference type="GO" id="GO:0005737">
    <property type="term" value="C:cytoplasm"/>
    <property type="evidence" value="ECO:0007669"/>
    <property type="project" value="TreeGrafter"/>
</dbReference>
<dbReference type="Gene3D" id="1.20.1260.10">
    <property type="match status" value="1"/>
</dbReference>
<dbReference type="GO" id="GO:0004322">
    <property type="term" value="F:ferroxidase activity"/>
    <property type="evidence" value="ECO:0007669"/>
    <property type="project" value="UniProtKB-EC"/>
</dbReference>
<evidence type="ECO:0000256" key="2">
    <source>
        <dbReference type="ARBA" id="ARBA00022434"/>
    </source>
</evidence>
<evidence type="ECO:0000313" key="13">
    <source>
        <dbReference type="Proteomes" id="UP000321570"/>
    </source>
</evidence>
<protein>
    <recommendedName>
        <fullName evidence="9">Ferritin</fullName>
        <ecNumber evidence="9">1.16.3.1</ecNumber>
    </recommendedName>
</protein>
<dbReference type="Pfam" id="PF00210">
    <property type="entry name" value="Ferritin"/>
    <property type="match status" value="1"/>
</dbReference>
<feature type="binding site" evidence="8">
    <location>
        <position position="152"/>
    </location>
    <ligand>
        <name>Fe cation</name>
        <dbReference type="ChEBI" id="CHEBI:24875"/>
        <label>1</label>
    </ligand>
</feature>
<feature type="binding site" evidence="8">
    <location>
        <position position="76"/>
    </location>
    <ligand>
        <name>Fe cation</name>
        <dbReference type="ChEBI" id="CHEBI:24875"/>
        <label>1</label>
    </ligand>
</feature>
<evidence type="ECO:0000256" key="3">
    <source>
        <dbReference type="ARBA" id="ARBA00022723"/>
    </source>
</evidence>
<dbReference type="Proteomes" id="UP000321570">
    <property type="component" value="Unassembled WGS sequence"/>
</dbReference>
<feature type="binding site" evidence="8">
    <location>
        <position position="73"/>
    </location>
    <ligand>
        <name>Fe cation</name>
        <dbReference type="ChEBI" id="CHEBI:24875"/>
        <label>1</label>
    </ligand>
</feature>
<dbReference type="GO" id="GO:0008199">
    <property type="term" value="F:ferric iron binding"/>
    <property type="evidence" value="ECO:0007669"/>
    <property type="project" value="InterPro"/>
</dbReference>
<evidence type="ECO:0000256" key="8">
    <source>
        <dbReference type="PIRSR" id="PIRSR601519-1"/>
    </source>
</evidence>
<evidence type="ECO:0000313" key="12">
    <source>
        <dbReference type="EMBL" id="VUZ42413.1"/>
    </source>
</evidence>
<dbReference type="PANTHER" id="PTHR11431">
    <property type="entry name" value="FERRITIN"/>
    <property type="match status" value="1"/>
</dbReference>
<name>A0A564Y773_HYMDI</name>
<evidence type="ECO:0000256" key="1">
    <source>
        <dbReference type="ARBA" id="ARBA00007513"/>
    </source>
</evidence>
<dbReference type="GO" id="GO:0006826">
    <property type="term" value="P:iron ion transport"/>
    <property type="evidence" value="ECO:0007669"/>
    <property type="project" value="InterPro"/>
</dbReference>
<keyword evidence="10" id="KW-0732">Signal</keyword>
<dbReference type="InterPro" id="IPR001519">
    <property type="entry name" value="Ferritin"/>
</dbReference>
<feature type="signal peptide" evidence="10">
    <location>
        <begin position="1"/>
        <end position="21"/>
    </location>
</feature>
<dbReference type="AlphaFoldDB" id="A0A564Y773"/>
<accession>A0A564Y773</accession>
<dbReference type="SUPFAM" id="SSF47240">
    <property type="entry name" value="Ferritin-like"/>
    <property type="match status" value="1"/>
</dbReference>
<feature type="binding site" evidence="8">
    <location>
        <position position="119"/>
    </location>
    <ligand>
        <name>Fe cation</name>
        <dbReference type="ChEBI" id="CHEBI:24875"/>
        <label>1</label>
    </ligand>
</feature>
<feature type="domain" description="Ferritin-like diiron" evidence="11">
    <location>
        <begin position="21"/>
        <end position="170"/>
    </location>
</feature>
<feature type="binding site" evidence="8">
    <location>
        <position position="38"/>
    </location>
    <ligand>
        <name>Fe cation</name>
        <dbReference type="ChEBI" id="CHEBI:24875"/>
        <label>1</label>
    </ligand>
</feature>
<comment type="similarity">
    <text evidence="1 9">Belongs to the ferritin family.</text>
</comment>
<gene>
    <name evidence="12" type="ORF">WMSIL1_LOCUS3032</name>
</gene>
<reference evidence="12 13" key="1">
    <citation type="submission" date="2019-07" db="EMBL/GenBank/DDBJ databases">
        <authorList>
            <person name="Jastrzebski P J."/>
            <person name="Paukszto L."/>
            <person name="Jastrzebski P J."/>
        </authorList>
    </citation>
    <scope>NUCLEOTIDE SEQUENCE [LARGE SCALE GENOMIC DNA]</scope>
    <source>
        <strain evidence="12 13">WMS-il1</strain>
    </source>
</reference>
<feature type="chain" id="PRO_5022091559" description="Ferritin" evidence="10">
    <location>
        <begin position="22"/>
        <end position="189"/>
    </location>
</feature>
<dbReference type="GO" id="GO:0006879">
    <property type="term" value="P:intracellular iron ion homeostasis"/>
    <property type="evidence" value="ECO:0007669"/>
    <property type="project" value="UniProtKB-KW"/>
</dbReference>
<evidence type="ECO:0000256" key="4">
    <source>
        <dbReference type="ARBA" id="ARBA00023002"/>
    </source>
</evidence>
<dbReference type="GO" id="GO:0008198">
    <property type="term" value="F:ferrous iron binding"/>
    <property type="evidence" value="ECO:0007669"/>
    <property type="project" value="TreeGrafter"/>
</dbReference>
<keyword evidence="5 8" id="KW-0408">Iron</keyword>
<comment type="function">
    <text evidence="9">Stores iron in a soluble, non-toxic, readily available form. Important for iron homeostasis. Iron is taken up in the ferrous form and deposited as ferric hydroxides after oxidation.</text>
</comment>
<comment type="function">
    <text evidence="6">Stores iron in a soluble, non-toxic, readily available form. Important for iron homeostasis. Has ferroxidase activity. Iron is taken up in the ferrous form and deposited as ferric hydroxides after oxidation.</text>
</comment>
<dbReference type="EMBL" id="CABIJS010000088">
    <property type="protein sequence ID" value="VUZ42413.1"/>
    <property type="molecule type" value="Genomic_DNA"/>
</dbReference>
<keyword evidence="4 9" id="KW-0560">Oxidoreductase</keyword>
<evidence type="ECO:0000256" key="6">
    <source>
        <dbReference type="ARBA" id="ARBA00025111"/>
    </source>
</evidence>
<dbReference type="PROSITE" id="PS50905">
    <property type="entry name" value="FERRITIN_LIKE"/>
    <property type="match status" value="1"/>
</dbReference>
<dbReference type="InterPro" id="IPR009040">
    <property type="entry name" value="Ferritin-like_diiron"/>
</dbReference>
<proteinExistence type="inferred from homology"/>
<keyword evidence="13" id="KW-1185">Reference proteome</keyword>
<dbReference type="EC" id="1.16.3.1" evidence="9"/>
<sequence length="189" mass="22124">MPTFFKPLFLVALAYTGLVECELNSVLEGWLNDQINLEYQAFYFYEYLAAYFSRFDKALFGFSAYFKKAASEERHHAHKFIELINKLQGNFKLKSIKIENERLNNLTALDALRMAEEKEKGIAIAFQNIYKLACDDNEFYIQQQLDHFVKEQVEAINNLKTLKTRLNKTDAAVEFLLDQELRNSPSMHE</sequence>
<keyword evidence="3 8" id="KW-0479">Metal-binding</keyword>
<keyword evidence="2 9" id="KW-0409">Iron storage</keyword>
<evidence type="ECO:0000256" key="10">
    <source>
        <dbReference type="SAM" id="SignalP"/>
    </source>
</evidence>
<comment type="catalytic activity">
    <reaction evidence="7 9">
        <text>4 Fe(2+) + O2 + 4 H(+) = 4 Fe(3+) + 2 H2O</text>
        <dbReference type="Rhea" id="RHEA:11148"/>
        <dbReference type="ChEBI" id="CHEBI:15377"/>
        <dbReference type="ChEBI" id="CHEBI:15378"/>
        <dbReference type="ChEBI" id="CHEBI:15379"/>
        <dbReference type="ChEBI" id="CHEBI:29033"/>
        <dbReference type="ChEBI" id="CHEBI:29034"/>
        <dbReference type="EC" id="1.16.3.1"/>
    </reaction>
</comment>
<dbReference type="InterPro" id="IPR012347">
    <property type="entry name" value="Ferritin-like"/>
</dbReference>
<dbReference type="InterPro" id="IPR008331">
    <property type="entry name" value="Ferritin_DPS_dom"/>
</dbReference>
<dbReference type="PANTHER" id="PTHR11431:SF75">
    <property type="entry name" value="FERRITIN"/>
    <property type="match status" value="1"/>
</dbReference>
<dbReference type="InterPro" id="IPR009078">
    <property type="entry name" value="Ferritin-like_SF"/>
</dbReference>
<organism evidence="12 13">
    <name type="scientific">Hymenolepis diminuta</name>
    <name type="common">Rat tapeworm</name>
    <dbReference type="NCBI Taxonomy" id="6216"/>
    <lineage>
        <taxon>Eukaryota</taxon>
        <taxon>Metazoa</taxon>
        <taxon>Spiralia</taxon>
        <taxon>Lophotrochozoa</taxon>
        <taxon>Platyhelminthes</taxon>
        <taxon>Cestoda</taxon>
        <taxon>Eucestoda</taxon>
        <taxon>Cyclophyllidea</taxon>
        <taxon>Hymenolepididae</taxon>
        <taxon>Hymenolepis</taxon>
    </lineage>
</organism>
<evidence type="ECO:0000256" key="5">
    <source>
        <dbReference type="ARBA" id="ARBA00023004"/>
    </source>
</evidence>
<evidence type="ECO:0000256" key="7">
    <source>
        <dbReference type="ARBA" id="ARBA00047990"/>
    </source>
</evidence>
<evidence type="ECO:0000256" key="9">
    <source>
        <dbReference type="RuleBase" id="RU361145"/>
    </source>
</evidence>